<evidence type="ECO:0000313" key="2">
    <source>
        <dbReference type="Proteomes" id="UP001215097"/>
    </source>
</evidence>
<name>A0ABY7XSU8_MICLT</name>
<sequence length="282" mass="30807">MSDNVEAPKRLNPKKNTLRELYLLSGNQCAYGGCAEPILTAEGTLHGDVAHIRGALPQSARFDPTMTNERRRAADNLLLLCKLHHADIDNRDLAEKYPVEFVEAMKATHEAKFQKAITALIGDSTLETTPTYPSTLGAFGYGPEDEEFADLHPMVCAFADRLAAIPPSTRQILALAIIHGEVRGYSGPDKDVVIDPARLREVADIPPEDVNEFIHLLEGYGVITSDSTDGYGRTLLTLAGSTPTGYGWDLYVELKDIAAGHRSVIERAVNDLDFTVFDIPSS</sequence>
<accession>A0ABY7XSU8</accession>
<organism evidence="1 2">
    <name type="scientific">Microbacterium luteolum</name>
    <name type="common">Aureobacterium luteolum</name>
    <dbReference type="NCBI Taxonomy" id="69367"/>
    <lineage>
        <taxon>Bacteria</taxon>
        <taxon>Bacillati</taxon>
        <taxon>Actinomycetota</taxon>
        <taxon>Actinomycetes</taxon>
        <taxon>Micrococcales</taxon>
        <taxon>Microbacteriaceae</taxon>
        <taxon>Microbacterium</taxon>
    </lineage>
</organism>
<evidence type="ECO:0008006" key="3">
    <source>
        <dbReference type="Google" id="ProtNLM"/>
    </source>
</evidence>
<reference evidence="1 2" key="1">
    <citation type="submission" date="2021-06" db="EMBL/GenBank/DDBJ databases">
        <title>Genome-based taxonomic framework of Microbacterium strains isolated from marine environment, the description of four new species and reclassification of four preexisting species.</title>
        <authorList>
            <person name="Lee S.D."/>
            <person name="Kim S.-M."/>
            <person name="Byeon Y.-S."/>
            <person name="Yang H.L."/>
            <person name="Kim I.S."/>
        </authorList>
    </citation>
    <scope>NUCLEOTIDE SEQUENCE [LARGE SCALE GENOMIC DNA]</scope>
    <source>
        <strain evidence="1 2">KACC 14465</strain>
    </source>
</reference>
<proteinExistence type="predicted"/>
<keyword evidence="2" id="KW-1185">Reference proteome</keyword>
<evidence type="ECO:0000313" key="1">
    <source>
        <dbReference type="EMBL" id="WDM45122.1"/>
    </source>
</evidence>
<dbReference type="EMBL" id="CP078075">
    <property type="protein sequence ID" value="WDM45122.1"/>
    <property type="molecule type" value="Genomic_DNA"/>
</dbReference>
<gene>
    <name evidence="1" type="ORF">KV395_18520</name>
</gene>
<dbReference type="Proteomes" id="UP001215097">
    <property type="component" value="Chromosome"/>
</dbReference>
<dbReference type="RefSeq" id="WP_282215287.1">
    <property type="nucleotide sequence ID" value="NZ_BAAAUN010000001.1"/>
</dbReference>
<protein>
    <recommendedName>
        <fullName evidence="3">HNH endonuclease</fullName>
    </recommendedName>
</protein>